<sequence>MAEQQKQTREVQFSLPMTIEEETKPFSEKDVEKPVDHLRRLPYGTFVTARRLRRRPSISGPEDTSSSRIFKAFAAALLIVGTLAICSFLIVFAILG</sequence>
<feature type="transmembrane region" description="Helical" evidence="1">
    <location>
        <begin position="72"/>
        <end position="95"/>
    </location>
</feature>
<keyword evidence="3" id="KW-1185">Reference proteome</keyword>
<accession>A0A1L7XET6</accession>
<organism evidence="2 3">
    <name type="scientific">Phialocephala subalpina</name>
    <dbReference type="NCBI Taxonomy" id="576137"/>
    <lineage>
        <taxon>Eukaryota</taxon>
        <taxon>Fungi</taxon>
        <taxon>Dikarya</taxon>
        <taxon>Ascomycota</taxon>
        <taxon>Pezizomycotina</taxon>
        <taxon>Leotiomycetes</taxon>
        <taxon>Helotiales</taxon>
        <taxon>Mollisiaceae</taxon>
        <taxon>Phialocephala</taxon>
        <taxon>Phialocephala fortinii species complex</taxon>
    </lineage>
</organism>
<name>A0A1L7XET6_9HELO</name>
<dbReference type="EMBL" id="FJOG01000024">
    <property type="protein sequence ID" value="CZR63560.1"/>
    <property type="molecule type" value="Genomic_DNA"/>
</dbReference>
<keyword evidence="1" id="KW-0812">Transmembrane</keyword>
<reference evidence="2 3" key="1">
    <citation type="submission" date="2016-03" db="EMBL/GenBank/DDBJ databases">
        <authorList>
            <person name="Ploux O."/>
        </authorList>
    </citation>
    <scope>NUCLEOTIDE SEQUENCE [LARGE SCALE GENOMIC DNA]</scope>
    <source>
        <strain evidence="2 3">UAMH 11012</strain>
    </source>
</reference>
<evidence type="ECO:0000313" key="3">
    <source>
        <dbReference type="Proteomes" id="UP000184330"/>
    </source>
</evidence>
<proteinExistence type="predicted"/>
<dbReference type="AlphaFoldDB" id="A0A1L7XET6"/>
<keyword evidence="1" id="KW-0472">Membrane</keyword>
<evidence type="ECO:0000256" key="1">
    <source>
        <dbReference type="SAM" id="Phobius"/>
    </source>
</evidence>
<gene>
    <name evidence="2" type="ORF">PAC_13457</name>
</gene>
<dbReference type="Proteomes" id="UP000184330">
    <property type="component" value="Unassembled WGS sequence"/>
</dbReference>
<keyword evidence="1" id="KW-1133">Transmembrane helix</keyword>
<evidence type="ECO:0000313" key="2">
    <source>
        <dbReference type="EMBL" id="CZR63560.1"/>
    </source>
</evidence>
<protein>
    <submittedName>
        <fullName evidence="2">Uncharacterized protein</fullName>
    </submittedName>
</protein>